<dbReference type="EMBL" id="MT141596">
    <property type="protein sequence ID" value="QJA68205.1"/>
    <property type="molecule type" value="Genomic_DNA"/>
</dbReference>
<organism evidence="1">
    <name type="scientific">viral metagenome</name>
    <dbReference type="NCBI Taxonomy" id="1070528"/>
    <lineage>
        <taxon>unclassified sequences</taxon>
        <taxon>metagenomes</taxon>
        <taxon>organismal metagenomes</taxon>
    </lineage>
</organism>
<protein>
    <submittedName>
        <fullName evidence="1">Uncharacterized protein</fullName>
    </submittedName>
</protein>
<sequence>MSGECFTALPLSYDSESEVVSVRIPREIYRALSEKADVLSGGDIPGMIVLILRRELMPEQFE</sequence>
<dbReference type="AlphaFoldDB" id="A0A6M3JGB8"/>
<name>A0A6M3JGB8_9ZZZZ</name>
<evidence type="ECO:0000313" key="1">
    <source>
        <dbReference type="EMBL" id="QJA68205.1"/>
    </source>
</evidence>
<gene>
    <name evidence="1" type="ORF">MM415A07756_0006</name>
</gene>
<accession>A0A6M3JGB8</accession>
<reference evidence="1" key="1">
    <citation type="submission" date="2020-03" db="EMBL/GenBank/DDBJ databases">
        <title>The deep terrestrial virosphere.</title>
        <authorList>
            <person name="Holmfeldt K."/>
            <person name="Nilsson E."/>
            <person name="Simone D."/>
            <person name="Lopez-Fernandez M."/>
            <person name="Wu X."/>
            <person name="de Brujin I."/>
            <person name="Lundin D."/>
            <person name="Andersson A."/>
            <person name="Bertilsson S."/>
            <person name="Dopson M."/>
        </authorList>
    </citation>
    <scope>NUCLEOTIDE SEQUENCE</scope>
    <source>
        <strain evidence="1">MM415A07756</strain>
    </source>
</reference>
<proteinExistence type="predicted"/>